<proteinExistence type="predicted"/>
<organism evidence="1 2">
    <name type="scientific">Streptomyces turgidiscabies</name>
    <dbReference type="NCBI Taxonomy" id="85558"/>
    <lineage>
        <taxon>Bacteria</taxon>
        <taxon>Bacillati</taxon>
        <taxon>Actinomycetota</taxon>
        <taxon>Actinomycetes</taxon>
        <taxon>Kitasatosporales</taxon>
        <taxon>Streptomycetaceae</taxon>
        <taxon>Streptomyces</taxon>
    </lineage>
</organism>
<dbReference type="Proteomes" id="UP001223072">
    <property type="component" value="Unassembled WGS sequence"/>
</dbReference>
<sequence>MLSTYVTVLVGHGFAIECVAEPPPDARVVAEQPLRAGLPPFLLISGRRS</sequence>
<reference evidence="1 2" key="1">
    <citation type="submission" date="2023-07" db="EMBL/GenBank/DDBJ databases">
        <title>Comparative genomics of wheat-associated soil bacteria to identify genetic determinants of phenazine resistance.</title>
        <authorList>
            <person name="Mouncey N."/>
        </authorList>
    </citation>
    <scope>NUCLEOTIDE SEQUENCE [LARGE SCALE GENOMIC DNA]</scope>
    <source>
        <strain evidence="1 2">W2I16</strain>
    </source>
</reference>
<accession>A0ABU0RUJ1</accession>
<dbReference type="EMBL" id="JAUSZS010000004">
    <property type="protein sequence ID" value="MDQ0934605.1"/>
    <property type="molecule type" value="Genomic_DNA"/>
</dbReference>
<comment type="caution">
    <text evidence="1">The sequence shown here is derived from an EMBL/GenBank/DDBJ whole genome shotgun (WGS) entry which is preliminary data.</text>
</comment>
<dbReference type="RefSeq" id="WP_307628168.1">
    <property type="nucleotide sequence ID" value="NZ_JAUSZS010000004.1"/>
</dbReference>
<evidence type="ECO:0000313" key="2">
    <source>
        <dbReference type="Proteomes" id="UP001223072"/>
    </source>
</evidence>
<name>A0ABU0RUJ1_9ACTN</name>
<gene>
    <name evidence="1" type="ORF">QFZ49_004545</name>
</gene>
<evidence type="ECO:0000313" key="1">
    <source>
        <dbReference type="EMBL" id="MDQ0934605.1"/>
    </source>
</evidence>
<keyword evidence="2" id="KW-1185">Reference proteome</keyword>
<protein>
    <recommendedName>
        <fullName evidence="3">Methyltransferase</fullName>
    </recommendedName>
</protein>
<evidence type="ECO:0008006" key="3">
    <source>
        <dbReference type="Google" id="ProtNLM"/>
    </source>
</evidence>